<evidence type="ECO:0000313" key="3">
    <source>
        <dbReference type="Proteomes" id="UP001159363"/>
    </source>
</evidence>
<accession>A0ABQ9H3F7</accession>
<sequence>MRAIEMSIEQHGNESVGEREIPEKTRRPVVSQLKSNPRGAAVAERLACSPPTKANRSTLAQSPLASSPLRAPVRSTGLQSSGASPERDFIFMTHYTKDKSMICDTPPYQMLSVRSDIWRLCFDSMLNSHWLCTAKYSMGVDENFRVAYLMTPMSWRSEPGAKRKISSKSVDLSHEKPSINFATFVSSPHPQENVILRRTTLQCSDGETARQASRSDEALNVRGTVARIALSLLDRLVFLPYSHLTVETMRKRCTPRKQKRKQVAEHNDNLKLTQKKHGFGTQYSGQEPPTCLPAKRRLRHRAGVDIDLASLNHDVKEVRVRFQDILYRTCNRNNIASICTVLLVDEIVTKDVYRGDNNVPEPMVVINVSMERHQNEIAGKWEIPKKTLRPTVLSGTIPTCEHPVARLVIEPGSPWWEASSLTTQPSWPLEIHGLLYLKADYPDKEQTTTALRAEVCWKLSNNKMLRAPEHRGDDALDAHDSVVFIDPATLGLERRRKLDFIYLFPTYPVSKCKPEEGMGANFVSGRTRYAYKGRKSCKETCIAAESDGKPWRAIGAVSTSLNVPIVNL</sequence>
<keyword evidence="3" id="KW-1185">Reference proteome</keyword>
<dbReference type="EMBL" id="JARBHB010000007">
    <property type="protein sequence ID" value="KAJ8878812.1"/>
    <property type="molecule type" value="Genomic_DNA"/>
</dbReference>
<feature type="compositionally biased region" description="Basic and acidic residues" evidence="1">
    <location>
        <begin position="16"/>
        <end position="26"/>
    </location>
</feature>
<feature type="region of interest" description="Disordered" evidence="1">
    <location>
        <begin position="48"/>
        <end position="83"/>
    </location>
</feature>
<gene>
    <name evidence="2" type="ORF">PR048_019398</name>
</gene>
<proteinExistence type="predicted"/>
<name>A0ABQ9H3F7_9NEOP</name>
<evidence type="ECO:0000313" key="2">
    <source>
        <dbReference type="EMBL" id="KAJ8878812.1"/>
    </source>
</evidence>
<dbReference type="Proteomes" id="UP001159363">
    <property type="component" value="Chromosome 6"/>
</dbReference>
<evidence type="ECO:0000256" key="1">
    <source>
        <dbReference type="SAM" id="MobiDB-lite"/>
    </source>
</evidence>
<organism evidence="2 3">
    <name type="scientific">Dryococelus australis</name>
    <dbReference type="NCBI Taxonomy" id="614101"/>
    <lineage>
        <taxon>Eukaryota</taxon>
        <taxon>Metazoa</taxon>
        <taxon>Ecdysozoa</taxon>
        <taxon>Arthropoda</taxon>
        <taxon>Hexapoda</taxon>
        <taxon>Insecta</taxon>
        <taxon>Pterygota</taxon>
        <taxon>Neoptera</taxon>
        <taxon>Polyneoptera</taxon>
        <taxon>Phasmatodea</taxon>
        <taxon>Verophasmatodea</taxon>
        <taxon>Anareolatae</taxon>
        <taxon>Phasmatidae</taxon>
        <taxon>Eurycanthinae</taxon>
        <taxon>Dryococelus</taxon>
    </lineage>
</organism>
<feature type="compositionally biased region" description="Polar residues" evidence="1">
    <location>
        <begin position="52"/>
        <end position="65"/>
    </location>
</feature>
<protein>
    <submittedName>
        <fullName evidence="2">Uncharacterized protein</fullName>
    </submittedName>
</protein>
<feature type="region of interest" description="Disordered" evidence="1">
    <location>
        <begin position="1"/>
        <end position="27"/>
    </location>
</feature>
<reference evidence="2 3" key="1">
    <citation type="submission" date="2023-02" db="EMBL/GenBank/DDBJ databases">
        <title>LHISI_Scaffold_Assembly.</title>
        <authorList>
            <person name="Stuart O.P."/>
            <person name="Cleave R."/>
            <person name="Magrath M.J.L."/>
            <person name="Mikheyev A.S."/>
        </authorList>
    </citation>
    <scope>NUCLEOTIDE SEQUENCE [LARGE SCALE GENOMIC DNA]</scope>
    <source>
        <strain evidence="2">Daus_M_001</strain>
        <tissue evidence="2">Leg muscle</tissue>
    </source>
</reference>
<comment type="caution">
    <text evidence="2">The sequence shown here is derived from an EMBL/GenBank/DDBJ whole genome shotgun (WGS) entry which is preliminary data.</text>
</comment>